<dbReference type="PANTHER" id="PTHR11941">
    <property type="entry name" value="ENOYL-COA HYDRATASE-RELATED"/>
    <property type="match status" value="1"/>
</dbReference>
<reference evidence="1 2" key="1">
    <citation type="submission" date="2020-08" db="EMBL/GenBank/DDBJ databases">
        <title>Sequencing the genomes of 1000 actinobacteria strains.</title>
        <authorList>
            <person name="Klenk H.-P."/>
        </authorList>
    </citation>
    <scope>NUCLEOTIDE SEQUENCE [LARGE SCALE GENOMIC DNA]</scope>
    <source>
        <strain evidence="1 2">DSM 45790</strain>
    </source>
</reference>
<gene>
    <name evidence="1" type="ORF">BJ981_005221</name>
</gene>
<dbReference type="CDD" id="cd06558">
    <property type="entry name" value="crotonase-like"/>
    <property type="match status" value="1"/>
</dbReference>
<dbReference type="GO" id="GO:0006635">
    <property type="term" value="P:fatty acid beta-oxidation"/>
    <property type="evidence" value="ECO:0007669"/>
    <property type="project" value="TreeGrafter"/>
</dbReference>
<dbReference type="InterPro" id="IPR029045">
    <property type="entry name" value="ClpP/crotonase-like_dom_sf"/>
</dbReference>
<dbReference type="PANTHER" id="PTHR11941:SF54">
    <property type="entry name" value="ENOYL-COA HYDRATASE, MITOCHONDRIAL"/>
    <property type="match status" value="1"/>
</dbReference>
<dbReference type="AlphaFoldDB" id="A0A7W8Z8W5"/>
<evidence type="ECO:0000313" key="2">
    <source>
        <dbReference type="Proteomes" id="UP000588112"/>
    </source>
</evidence>
<dbReference type="EMBL" id="JACHBR010000001">
    <property type="protein sequence ID" value="MBB5629522.1"/>
    <property type="molecule type" value="Genomic_DNA"/>
</dbReference>
<sequence length="256" mass="27486">MNVNGDDERGRVVSDVDDGVLVLRLDSPRTLNALSSGMLTDLARAIRDASDTPEIRGLVVTGTGDRAFSSGDDLRETRAFVERHGIEALSALFDSVTEAVLASSIPCVAAINGLAVGGAAELTLCFDRRIGSPQAAYRFPESAMGFTISNASSVLLPALVGRSETLDLVLSGREVDAQDCSRIGLLDEVVAANALLLRCRQLIHTWTPDGNTAHLHLPLIRPALSTVQAAFRAERDAAQRAWQSGSMESQMRRFQR</sequence>
<dbReference type="InterPro" id="IPR001753">
    <property type="entry name" value="Enoyl-CoA_hydra/iso"/>
</dbReference>
<keyword evidence="2" id="KW-1185">Reference proteome</keyword>
<dbReference type="Pfam" id="PF00378">
    <property type="entry name" value="ECH_1"/>
    <property type="match status" value="1"/>
</dbReference>
<dbReference type="GO" id="GO:0004300">
    <property type="term" value="F:enoyl-CoA hydratase activity"/>
    <property type="evidence" value="ECO:0007669"/>
    <property type="project" value="UniProtKB-EC"/>
</dbReference>
<dbReference type="RefSeq" id="WP_184614659.1">
    <property type="nucleotide sequence ID" value="NZ_BOOS01000055.1"/>
</dbReference>
<name>A0A7W8Z8W5_9ACTN</name>
<evidence type="ECO:0000313" key="1">
    <source>
        <dbReference type="EMBL" id="MBB5629522.1"/>
    </source>
</evidence>
<dbReference type="Proteomes" id="UP000588112">
    <property type="component" value="Unassembled WGS sequence"/>
</dbReference>
<dbReference type="EC" id="4.2.1.17" evidence="1"/>
<dbReference type="Gene3D" id="3.90.226.10">
    <property type="entry name" value="2-enoyl-CoA Hydratase, Chain A, domain 1"/>
    <property type="match status" value="1"/>
</dbReference>
<proteinExistence type="predicted"/>
<accession>A0A7W8Z8W5</accession>
<dbReference type="SUPFAM" id="SSF52096">
    <property type="entry name" value="ClpP/crotonase"/>
    <property type="match status" value="1"/>
</dbReference>
<keyword evidence="1" id="KW-0456">Lyase</keyword>
<protein>
    <submittedName>
        <fullName evidence="1">Enoyl-CoA hydratase</fullName>
        <ecNumber evidence="1">4.2.1.17</ecNumber>
    </submittedName>
</protein>
<organism evidence="1 2">
    <name type="scientific">Sphaerisporangium krabiense</name>
    <dbReference type="NCBI Taxonomy" id="763782"/>
    <lineage>
        <taxon>Bacteria</taxon>
        <taxon>Bacillati</taxon>
        <taxon>Actinomycetota</taxon>
        <taxon>Actinomycetes</taxon>
        <taxon>Streptosporangiales</taxon>
        <taxon>Streptosporangiaceae</taxon>
        <taxon>Sphaerisporangium</taxon>
    </lineage>
</organism>
<comment type="caution">
    <text evidence="1">The sequence shown here is derived from an EMBL/GenBank/DDBJ whole genome shotgun (WGS) entry which is preliminary data.</text>
</comment>